<dbReference type="PANTHER" id="PTHR33112">
    <property type="entry name" value="DOMAIN PROTEIN, PUTATIVE-RELATED"/>
    <property type="match status" value="1"/>
</dbReference>
<feature type="domain" description="Heterokaryon incompatibility" evidence="1">
    <location>
        <begin position="212"/>
        <end position="364"/>
    </location>
</feature>
<dbReference type="EMBL" id="JAGPXF010000008">
    <property type="protein sequence ID" value="KAH7232800.1"/>
    <property type="molecule type" value="Genomic_DNA"/>
</dbReference>
<comment type="caution">
    <text evidence="2">The sequence shown here is derived from an EMBL/GenBank/DDBJ whole genome shotgun (WGS) entry which is preliminary data.</text>
</comment>
<evidence type="ECO:0000313" key="2">
    <source>
        <dbReference type="EMBL" id="KAH7232800.1"/>
    </source>
</evidence>
<accession>A0A8K0W5K4</accession>
<evidence type="ECO:0000259" key="1">
    <source>
        <dbReference type="Pfam" id="PF06985"/>
    </source>
</evidence>
<organism evidence="2 3">
    <name type="scientific">Fusarium tricinctum</name>
    <dbReference type="NCBI Taxonomy" id="61284"/>
    <lineage>
        <taxon>Eukaryota</taxon>
        <taxon>Fungi</taxon>
        <taxon>Dikarya</taxon>
        <taxon>Ascomycota</taxon>
        <taxon>Pezizomycotina</taxon>
        <taxon>Sordariomycetes</taxon>
        <taxon>Hypocreomycetidae</taxon>
        <taxon>Hypocreales</taxon>
        <taxon>Nectriaceae</taxon>
        <taxon>Fusarium</taxon>
        <taxon>Fusarium tricinctum species complex</taxon>
    </lineage>
</organism>
<dbReference type="Proteomes" id="UP000813427">
    <property type="component" value="Unassembled WGS sequence"/>
</dbReference>
<dbReference type="AlphaFoldDB" id="A0A8K0W5K4"/>
<name>A0A8K0W5K4_9HYPO</name>
<protein>
    <submittedName>
        <fullName evidence="2">Heterokaryon incompatibility protein-domain-containing protein</fullName>
    </submittedName>
</protein>
<sequence>MRLRLEPDFSPVKATKDDFSYDQVTDWRNFEESKNIFHFFIYGFNRAKYKYEDAFVPYHETLEDLYQASEECDLCRALLHSAAGIIKIRKEIKGHSFWEGASGEGLFLCGLGKGQGIQLMALDSPSSYALLGGVGFSVDNGSDFESIIYGRTIPKSPRSKDSLGSIEKWLSACETQHEHHTTYATKPSRLLKYDQNRGKVSLCTSFPSDIKYAALSHCWGSVQPLTLNTSTKHQLKEGLPLEAFPKTFQDAFWVIQQLKIPYIWIDSLCIVQDDNDDWVHESARMCDVYGNAYLTIAATRAKDCSEGFLGQREGPEYTYIPFNADEIYGNVAIFPMPLNRVNPWSGIIDMEEEPLSKRAWALQERYLAPRTLHFASTQMYFECGSHFYAQDRHLQHKDSKQDFKIHRRETVKDNANPTDAWEYIVRRYTERYLTVESDKLPAIGGLAARVFLERGINDNPGDEYLAGLWRKGLLSDLVWQTFAEDAKRSTPTSYTAPSWSWASVNEPVAFQGDHGTQSLAVVKGARVDLENSESPFGKVTGGWVHLCGIKLHPCDADNQGDLYFCEGDARFRVSTHMDSSRFNLPEVRVTDKRSELVAVPLMLNSELVDPAHEDDDPVPGAHFLILVSSTSGQGPIDGLPCFRRVGVGYSFKEVLDGNDVDARRRLRDRCMEAMEQGNLEDIIIV</sequence>
<gene>
    <name evidence="2" type="ORF">BKA59DRAFT_534513</name>
</gene>
<dbReference type="InterPro" id="IPR010730">
    <property type="entry name" value="HET"/>
</dbReference>
<proteinExistence type="predicted"/>
<dbReference type="PANTHER" id="PTHR33112:SF15">
    <property type="entry name" value="HETEROKARYON INCOMPATIBILITY DOMAIN-CONTAINING PROTEIN"/>
    <property type="match status" value="1"/>
</dbReference>
<keyword evidence="3" id="KW-1185">Reference proteome</keyword>
<dbReference type="OrthoDB" id="3486565at2759"/>
<reference evidence="2" key="1">
    <citation type="journal article" date="2021" name="Nat. Commun.">
        <title>Genetic determinants of endophytism in the Arabidopsis root mycobiome.</title>
        <authorList>
            <person name="Mesny F."/>
            <person name="Miyauchi S."/>
            <person name="Thiergart T."/>
            <person name="Pickel B."/>
            <person name="Atanasova L."/>
            <person name="Karlsson M."/>
            <person name="Huettel B."/>
            <person name="Barry K.W."/>
            <person name="Haridas S."/>
            <person name="Chen C."/>
            <person name="Bauer D."/>
            <person name="Andreopoulos W."/>
            <person name="Pangilinan J."/>
            <person name="LaButti K."/>
            <person name="Riley R."/>
            <person name="Lipzen A."/>
            <person name="Clum A."/>
            <person name="Drula E."/>
            <person name="Henrissat B."/>
            <person name="Kohler A."/>
            <person name="Grigoriev I.V."/>
            <person name="Martin F.M."/>
            <person name="Hacquard S."/>
        </authorList>
    </citation>
    <scope>NUCLEOTIDE SEQUENCE</scope>
    <source>
        <strain evidence="2">MPI-SDFR-AT-0068</strain>
    </source>
</reference>
<evidence type="ECO:0000313" key="3">
    <source>
        <dbReference type="Proteomes" id="UP000813427"/>
    </source>
</evidence>
<dbReference type="Pfam" id="PF06985">
    <property type="entry name" value="HET"/>
    <property type="match status" value="1"/>
</dbReference>